<organism evidence="1 2">
    <name type="scientific">Candidatus Dojkabacteria bacterium</name>
    <dbReference type="NCBI Taxonomy" id="2099670"/>
    <lineage>
        <taxon>Bacteria</taxon>
        <taxon>Candidatus Dojkabacteria</taxon>
    </lineage>
</organism>
<dbReference type="Gene3D" id="1.10.10.1400">
    <property type="entry name" value="Terminase, small subunit, N-terminal DNA-binding domain, HTH motif"/>
    <property type="match status" value="1"/>
</dbReference>
<dbReference type="Proteomes" id="UP000321026">
    <property type="component" value="Unassembled WGS sequence"/>
</dbReference>
<dbReference type="InterPro" id="IPR005335">
    <property type="entry name" value="Terminase_ssu"/>
</dbReference>
<proteinExistence type="predicted"/>
<dbReference type="Pfam" id="PF03592">
    <property type="entry name" value="Terminase_2"/>
    <property type="match status" value="1"/>
</dbReference>
<dbReference type="InterPro" id="IPR038713">
    <property type="entry name" value="Terminase_Gp1_N_sf"/>
</dbReference>
<sequence length="122" mass="13655">MSNGGNGAEAAIFAGYSKYAARPTASRLLTCDNVKRYIQMSIEEAAEKLGLTPEYVLSKLKRGLDISIHDDDERETDVRAGVVCITEINKMLGHYKPTKAETENRIPQLDELIEIEREKLNN</sequence>
<evidence type="ECO:0000313" key="1">
    <source>
        <dbReference type="EMBL" id="TXG78046.1"/>
    </source>
</evidence>
<dbReference type="AlphaFoldDB" id="A0A5C7JC07"/>
<accession>A0A5C7JC07</accession>
<dbReference type="GO" id="GO:0051276">
    <property type="term" value="P:chromosome organization"/>
    <property type="evidence" value="ECO:0007669"/>
    <property type="project" value="InterPro"/>
</dbReference>
<dbReference type="EMBL" id="SSDS01000028">
    <property type="protein sequence ID" value="TXG78046.1"/>
    <property type="molecule type" value="Genomic_DNA"/>
</dbReference>
<protein>
    <recommendedName>
        <fullName evidence="3">DNA-binding protein</fullName>
    </recommendedName>
</protein>
<gene>
    <name evidence="1" type="ORF">E6Q11_01725</name>
</gene>
<evidence type="ECO:0000313" key="2">
    <source>
        <dbReference type="Proteomes" id="UP000321026"/>
    </source>
</evidence>
<comment type="caution">
    <text evidence="1">The sequence shown here is derived from an EMBL/GenBank/DDBJ whole genome shotgun (WGS) entry which is preliminary data.</text>
</comment>
<name>A0A5C7JC07_9BACT</name>
<reference evidence="1 2" key="1">
    <citation type="submission" date="2018-09" db="EMBL/GenBank/DDBJ databases">
        <title>Metagenome Assembled Genomes from an Advanced Water Purification Facility.</title>
        <authorList>
            <person name="Stamps B.W."/>
            <person name="Spear J.R."/>
        </authorList>
    </citation>
    <scope>NUCLEOTIDE SEQUENCE [LARGE SCALE GENOMIC DNA]</scope>
    <source>
        <strain evidence="1">Bin_63_2</strain>
    </source>
</reference>
<evidence type="ECO:0008006" key="3">
    <source>
        <dbReference type="Google" id="ProtNLM"/>
    </source>
</evidence>